<dbReference type="PANTHER" id="PTHR44520:SF2">
    <property type="entry name" value="RESPONSE REGULATOR RCP1"/>
    <property type="match status" value="1"/>
</dbReference>
<dbReference type="AlphaFoldDB" id="A0A4R1BJQ7"/>
<sequence length="133" mass="15457">MNKDSVLWADDDADDLRIFNEAADEINNELEIITVNNGRELLDFLRDAVAQDDLPSMIIMDMNMPLVSGREVLAEIKRDERLREIPVAVFTTSNSSIDLMYCSKFHVMMFTKPWTFPRVKDVVREILQLRRAH</sequence>
<dbReference type="Proteomes" id="UP000295334">
    <property type="component" value="Unassembled WGS sequence"/>
</dbReference>
<dbReference type="EMBL" id="SJZI01000008">
    <property type="protein sequence ID" value="TCJ17519.1"/>
    <property type="molecule type" value="Genomic_DNA"/>
</dbReference>
<keyword evidence="1" id="KW-0597">Phosphoprotein</keyword>
<evidence type="ECO:0000313" key="3">
    <source>
        <dbReference type="EMBL" id="TCJ17519.1"/>
    </source>
</evidence>
<protein>
    <submittedName>
        <fullName evidence="3">Response regulator</fullName>
    </submittedName>
</protein>
<gene>
    <name evidence="3" type="ORF">EPD60_04830</name>
</gene>
<dbReference type="InterPro" id="IPR001789">
    <property type="entry name" value="Sig_transdc_resp-reg_receiver"/>
</dbReference>
<accession>A0A4R1BJQ7</accession>
<dbReference type="SMART" id="SM00448">
    <property type="entry name" value="REC"/>
    <property type="match status" value="1"/>
</dbReference>
<dbReference type="InterPro" id="IPR011006">
    <property type="entry name" value="CheY-like_superfamily"/>
</dbReference>
<reference evidence="3 4" key="1">
    <citation type="submission" date="2019-03" db="EMBL/GenBank/DDBJ databases">
        <authorList>
            <person name="Kim M.K.M."/>
        </authorList>
    </citation>
    <scope>NUCLEOTIDE SEQUENCE [LARGE SCALE GENOMIC DNA]</scope>
    <source>
        <strain evidence="3 4">17J68-12</strain>
    </source>
</reference>
<feature type="modified residue" description="4-aspartylphosphate" evidence="1">
    <location>
        <position position="61"/>
    </location>
</feature>
<dbReference type="RefSeq" id="WP_131447405.1">
    <property type="nucleotide sequence ID" value="NZ_SJZI01000008.1"/>
</dbReference>
<dbReference type="GO" id="GO:0000160">
    <property type="term" value="P:phosphorelay signal transduction system"/>
    <property type="evidence" value="ECO:0007669"/>
    <property type="project" value="InterPro"/>
</dbReference>
<evidence type="ECO:0000256" key="1">
    <source>
        <dbReference type="PROSITE-ProRule" id="PRU00169"/>
    </source>
</evidence>
<dbReference type="PROSITE" id="PS50110">
    <property type="entry name" value="RESPONSE_REGULATORY"/>
    <property type="match status" value="1"/>
</dbReference>
<dbReference type="InterPro" id="IPR052893">
    <property type="entry name" value="TCS_response_regulator"/>
</dbReference>
<dbReference type="OrthoDB" id="678092at2"/>
<feature type="domain" description="Response regulatory" evidence="2">
    <location>
        <begin position="5"/>
        <end position="127"/>
    </location>
</feature>
<evidence type="ECO:0000259" key="2">
    <source>
        <dbReference type="PROSITE" id="PS50110"/>
    </source>
</evidence>
<organism evidence="3 4">
    <name type="scientific">Flaviaesturariibacter flavus</name>
    <dbReference type="NCBI Taxonomy" id="2502780"/>
    <lineage>
        <taxon>Bacteria</taxon>
        <taxon>Pseudomonadati</taxon>
        <taxon>Bacteroidota</taxon>
        <taxon>Chitinophagia</taxon>
        <taxon>Chitinophagales</taxon>
        <taxon>Chitinophagaceae</taxon>
        <taxon>Flaviaestuariibacter</taxon>
    </lineage>
</organism>
<dbReference type="Pfam" id="PF00072">
    <property type="entry name" value="Response_reg"/>
    <property type="match status" value="1"/>
</dbReference>
<evidence type="ECO:0000313" key="4">
    <source>
        <dbReference type="Proteomes" id="UP000295334"/>
    </source>
</evidence>
<keyword evidence="4" id="KW-1185">Reference proteome</keyword>
<dbReference type="SUPFAM" id="SSF52172">
    <property type="entry name" value="CheY-like"/>
    <property type="match status" value="1"/>
</dbReference>
<dbReference type="Gene3D" id="3.40.50.2300">
    <property type="match status" value="1"/>
</dbReference>
<name>A0A4R1BJQ7_9BACT</name>
<comment type="caution">
    <text evidence="3">The sequence shown here is derived from an EMBL/GenBank/DDBJ whole genome shotgun (WGS) entry which is preliminary data.</text>
</comment>
<dbReference type="PANTHER" id="PTHR44520">
    <property type="entry name" value="RESPONSE REGULATOR RCP1-RELATED"/>
    <property type="match status" value="1"/>
</dbReference>
<proteinExistence type="predicted"/>